<keyword evidence="3" id="KW-1185">Reference proteome</keyword>
<evidence type="ECO:0000313" key="3">
    <source>
        <dbReference type="Proteomes" id="UP000314011"/>
    </source>
</evidence>
<dbReference type="AlphaFoldDB" id="A0A5C5GBE0"/>
<protein>
    <recommendedName>
        <fullName evidence="4">Lipoprotein</fullName>
    </recommendedName>
</protein>
<organism evidence="2 3">
    <name type="scientific">Pelagovum pacificum</name>
    <dbReference type="NCBI Taxonomy" id="2588711"/>
    <lineage>
        <taxon>Bacteria</taxon>
        <taxon>Pseudomonadati</taxon>
        <taxon>Pseudomonadota</taxon>
        <taxon>Alphaproteobacteria</taxon>
        <taxon>Rhodobacterales</taxon>
        <taxon>Paracoccaceae</taxon>
        <taxon>Pelagovum</taxon>
    </lineage>
</organism>
<feature type="signal peptide" evidence="1">
    <location>
        <begin position="1"/>
        <end position="16"/>
    </location>
</feature>
<dbReference type="Proteomes" id="UP000314011">
    <property type="component" value="Unassembled WGS sequence"/>
</dbReference>
<dbReference type="PROSITE" id="PS51257">
    <property type="entry name" value="PROKAR_LIPOPROTEIN"/>
    <property type="match status" value="1"/>
</dbReference>
<evidence type="ECO:0000256" key="1">
    <source>
        <dbReference type="SAM" id="SignalP"/>
    </source>
</evidence>
<dbReference type="EMBL" id="VFFF01000001">
    <property type="protein sequence ID" value="TNY31968.1"/>
    <property type="molecule type" value="Genomic_DNA"/>
</dbReference>
<name>A0A5C5GBE0_9RHOB</name>
<comment type="caution">
    <text evidence="2">The sequence shown here is derived from an EMBL/GenBank/DDBJ whole genome shotgun (WGS) entry which is preliminary data.</text>
</comment>
<feature type="chain" id="PRO_5023133949" description="Lipoprotein" evidence="1">
    <location>
        <begin position="17"/>
        <end position="170"/>
    </location>
</feature>
<sequence length="170" mass="17481">MKITPLAALLSLAACATEQVGDGPPAGDFMPSGTLVVNSTTYSLNGDDRAEVTNQSTLAGIAIALREGPVTVSLTGSVGMDLSPRTGDRAIVVIGVPGQTESTQDATIRLSTATEVDGAVRLAGTFAGDVCKDVFVLPGDALPAPECRRVTGSFDIIAEDRRAEPFYVPS</sequence>
<dbReference type="RefSeq" id="WP_140192649.1">
    <property type="nucleotide sequence ID" value="NZ_CP065915.1"/>
</dbReference>
<accession>A0A5C5GBE0</accession>
<reference evidence="2 3" key="1">
    <citation type="submission" date="2019-06" db="EMBL/GenBank/DDBJ databases">
        <title>Genome of new Rhodobacteraceae sp. SM1903.</title>
        <authorList>
            <person name="Ren X."/>
        </authorList>
    </citation>
    <scope>NUCLEOTIDE SEQUENCE [LARGE SCALE GENOMIC DNA]</scope>
    <source>
        <strain evidence="2 3">SM1903</strain>
    </source>
</reference>
<gene>
    <name evidence="2" type="ORF">FHY64_01290</name>
</gene>
<evidence type="ECO:0000313" key="2">
    <source>
        <dbReference type="EMBL" id="TNY31968.1"/>
    </source>
</evidence>
<keyword evidence="1" id="KW-0732">Signal</keyword>
<proteinExistence type="predicted"/>
<evidence type="ECO:0008006" key="4">
    <source>
        <dbReference type="Google" id="ProtNLM"/>
    </source>
</evidence>